<keyword evidence="2" id="KW-1185">Reference proteome</keyword>
<evidence type="ECO:0000313" key="2">
    <source>
        <dbReference type="Proteomes" id="UP000597617"/>
    </source>
</evidence>
<protein>
    <submittedName>
        <fullName evidence="1">T9SS type A sorting domain-containing protein</fullName>
    </submittedName>
</protein>
<dbReference type="InterPro" id="IPR013783">
    <property type="entry name" value="Ig-like_fold"/>
</dbReference>
<dbReference type="NCBIfam" id="TIGR04183">
    <property type="entry name" value="Por_Secre_tail"/>
    <property type="match status" value="1"/>
</dbReference>
<accession>A0ABS0ILJ7</accession>
<dbReference type="Gene3D" id="2.60.40.10">
    <property type="entry name" value="Immunoglobulins"/>
    <property type="match status" value="1"/>
</dbReference>
<dbReference type="EMBL" id="JADQDQ010000010">
    <property type="protein sequence ID" value="MBF9239253.1"/>
    <property type="molecule type" value="Genomic_DNA"/>
</dbReference>
<proteinExistence type="predicted"/>
<name>A0ABS0ILJ7_9BACT</name>
<sequence>MVVPAGAGTGSNAVVVTNATGSSISSPLFTVLAVYDGGTLDACTAAVPPTASLNDGSWHYLLAGNGQVVAAYNYTGASLGNLAVDVLRADPAQPVRQDPRQHHYLGRNWHLRASGGRFDGRTVGLRLYGLNSEQARLQVADPTATLANLKATQYSGPNEDCQLANNVASAEHRTLAAPASSPAGTVYFRAELDVTDHFSEFYLTGSDTPLPVELLSFTAEQRGTTVALAWATASEKNSDRFEVERSRDGHAFERIGQVAAVGSSSSIQSYGFEDSQAPKTASSQGLIYYRLRQVDRDGTFSYSPVRTVKVGAGLVGSQPTLALYPNPTTGAATLTGARPGAVVAMYDALGRQVLAAKADASGTAALTMPDGLPAGVYVVRVGTKTLRLTVAH</sequence>
<reference evidence="1 2" key="1">
    <citation type="submission" date="2020-11" db="EMBL/GenBank/DDBJ databases">
        <authorList>
            <person name="Kim M.K."/>
        </authorList>
    </citation>
    <scope>NUCLEOTIDE SEQUENCE [LARGE SCALE GENOMIC DNA]</scope>
    <source>
        <strain evidence="1 2">BT683</strain>
    </source>
</reference>
<dbReference type="Proteomes" id="UP000597617">
    <property type="component" value="Unassembled WGS sequence"/>
</dbReference>
<dbReference type="InterPro" id="IPR026444">
    <property type="entry name" value="Secre_tail"/>
</dbReference>
<comment type="caution">
    <text evidence="1">The sequence shown here is derived from an EMBL/GenBank/DDBJ whole genome shotgun (WGS) entry which is preliminary data.</text>
</comment>
<organism evidence="1 2">
    <name type="scientific">Hymenobacter jeongseonensis</name>
    <dbReference type="NCBI Taxonomy" id="2791027"/>
    <lineage>
        <taxon>Bacteria</taxon>
        <taxon>Pseudomonadati</taxon>
        <taxon>Bacteroidota</taxon>
        <taxon>Cytophagia</taxon>
        <taxon>Cytophagales</taxon>
        <taxon>Hymenobacteraceae</taxon>
        <taxon>Hymenobacter</taxon>
    </lineage>
</organism>
<evidence type="ECO:0000313" key="1">
    <source>
        <dbReference type="EMBL" id="MBF9239253.1"/>
    </source>
</evidence>
<gene>
    <name evidence="1" type="ORF">I2I05_17805</name>
</gene>